<dbReference type="Gene3D" id="3.30.420.10">
    <property type="entry name" value="Ribonuclease H-like superfamily/Ribonuclease H"/>
    <property type="match status" value="1"/>
</dbReference>
<dbReference type="Pfam" id="PF22936">
    <property type="entry name" value="Pol_BBD"/>
    <property type="match status" value="1"/>
</dbReference>
<name>A0AAQ3TNH2_PASNO</name>
<evidence type="ECO:0000256" key="4">
    <source>
        <dbReference type="ARBA" id="ARBA00022801"/>
    </source>
</evidence>
<gene>
    <name evidence="7" type="ORF">U9M48_023175</name>
</gene>
<dbReference type="SUPFAM" id="SSF56672">
    <property type="entry name" value="DNA/RNA polymerases"/>
    <property type="match status" value="1"/>
</dbReference>
<feature type="non-terminal residue" evidence="7">
    <location>
        <position position="1151"/>
    </location>
</feature>
<keyword evidence="4" id="KW-0378">Hydrolase</keyword>
<dbReference type="Pfam" id="PF00665">
    <property type="entry name" value="rve"/>
    <property type="match status" value="1"/>
</dbReference>
<dbReference type="InterPro" id="IPR039537">
    <property type="entry name" value="Retrotran_Ty1/copia-like"/>
</dbReference>
<dbReference type="PANTHER" id="PTHR42648:SF21">
    <property type="entry name" value="CYSTEINE-RICH RLK (RECEPTOR-LIKE PROTEIN KINASE) 8"/>
    <property type="match status" value="1"/>
</dbReference>
<dbReference type="PANTHER" id="PTHR42648">
    <property type="entry name" value="TRANSPOSASE, PUTATIVE-RELATED"/>
    <property type="match status" value="1"/>
</dbReference>
<dbReference type="GO" id="GO:0003676">
    <property type="term" value="F:nucleic acid binding"/>
    <property type="evidence" value="ECO:0007669"/>
    <property type="project" value="InterPro"/>
</dbReference>
<evidence type="ECO:0000256" key="5">
    <source>
        <dbReference type="SAM" id="MobiDB-lite"/>
    </source>
</evidence>
<keyword evidence="8" id="KW-1185">Reference proteome</keyword>
<evidence type="ECO:0000256" key="1">
    <source>
        <dbReference type="ARBA" id="ARBA00022670"/>
    </source>
</evidence>
<dbReference type="Pfam" id="PF13976">
    <property type="entry name" value="gag_pre-integrs"/>
    <property type="match status" value="1"/>
</dbReference>
<dbReference type="PROSITE" id="PS50994">
    <property type="entry name" value="INTEGRASE"/>
    <property type="match status" value="1"/>
</dbReference>
<dbReference type="EMBL" id="CP144749">
    <property type="protein sequence ID" value="WVZ75084.1"/>
    <property type="molecule type" value="Genomic_DNA"/>
</dbReference>
<dbReference type="InterPro" id="IPR057670">
    <property type="entry name" value="SH3_retrovirus"/>
</dbReference>
<dbReference type="AlphaFoldDB" id="A0AAQ3TNH2"/>
<dbReference type="Proteomes" id="UP001341281">
    <property type="component" value="Chromosome 05"/>
</dbReference>
<reference evidence="7 8" key="1">
    <citation type="submission" date="2024-02" db="EMBL/GenBank/DDBJ databases">
        <title>High-quality chromosome-scale genome assembly of Pensacola bahiagrass (Paspalum notatum Flugge var. saurae).</title>
        <authorList>
            <person name="Vega J.M."/>
            <person name="Podio M."/>
            <person name="Orjuela J."/>
            <person name="Siena L.A."/>
            <person name="Pessino S.C."/>
            <person name="Combes M.C."/>
            <person name="Mariac C."/>
            <person name="Albertini E."/>
            <person name="Pupilli F."/>
            <person name="Ortiz J.P.A."/>
            <person name="Leblanc O."/>
        </authorList>
    </citation>
    <scope>NUCLEOTIDE SEQUENCE [LARGE SCALE GENOMIC DNA]</scope>
    <source>
        <strain evidence="7">R1</strain>
        <tissue evidence="7">Leaf</tissue>
    </source>
</reference>
<keyword evidence="1" id="KW-0645">Protease</keyword>
<keyword evidence="3" id="KW-0064">Aspartyl protease</keyword>
<dbReference type="InterPro" id="IPR013103">
    <property type="entry name" value="RVT_2"/>
</dbReference>
<evidence type="ECO:0000259" key="6">
    <source>
        <dbReference type="PROSITE" id="PS50994"/>
    </source>
</evidence>
<dbReference type="InterPro" id="IPR036397">
    <property type="entry name" value="RNaseH_sf"/>
</dbReference>
<dbReference type="GO" id="GO:0004190">
    <property type="term" value="F:aspartic-type endopeptidase activity"/>
    <property type="evidence" value="ECO:0007669"/>
    <property type="project" value="UniProtKB-KW"/>
</dbReference>
<accession>A0AAQ3TNH2</accession>
<dbReference type="SUPFAM" id="SSF53098">
    <property type="entry name" value="Ribonuclease H-like"/>
    <property type="match status" value="1"/>
</dbReference>
<evidence type="ECO:0000256" key="3">
    <source>
        <dbReference type="ARBA" id="ARBA00022750"/>
    </source>
</evidence>
<keyword evidence="2" id="KW-0479">Metal-binding</keyword>
<dbReference type="GO" id="GO:0046872">
    <property type="term" value="F:metal ion binding"/>
    <property type="evidence" value="ECO:0007669"/>
    <property type="project" value="UniProtKB-KW"/>
</dbReference>
<feature type="region of interest" description="Disordered" evidence="5">
    <location>
        <begin position="540"/>
        <end position="575"/>
    </location>
</feature>
<protein>
    <recommendedName>
        <fullName evidence="6">Integrase catalytic domain-containing protein</fullName>
    </recommendedName>
</protein>
<dbReference type="Pfam" id="PF25597">
    <property type="entry name" value="SH3_retrovirus"/>
    <property type="match status" value="1"/>
</dbReference>
<evidence type="ECO:0000313" key="7">
    <source>
        <dbReference type="EMBL" id="WVZ75084.1"/>
    </source>
</evidence>
<dbReference type="InterPro" id="IPR054722">
    <property type="entry name" value="PolX-like_BBD"/>
</dbReference>
<evidence type="ECO:0000313" key="8">
    <source>
        <dbReference type="Proteomes" id="UP001341281"/>
    </source>
</evidence>
<evidence type="ECO:0000256" key="2">
    <source>
        <dbReference type="ARBA" id="ARBA00022723"/>
    </source>
</evidence>
<organism evidence="7 8">
    <name type="scientific">Paspalum notatum var. saurae</name>
    <dbReference type="NCBI Taxonomy" id="547442"/>
    <lineage>
        <taxon>Eukaryota</taxon>
        <taxon>Viridiplantae</taxon>
        <taxon>Streptophyta</taxon>
        <taxon>Embryophyta</taxon>
        <taxon>Tracheophyta</taxon>
        <taxon>Spermatophyta</taxon>
        <taxon>Magnoliopsida</taxon>
        <taxon>Liliopsida</taxon>
        <taxon>Poales</taxon>
        <taxon>Poaceae</taxon>
        <taxon>PACMAD clade</taxon>
        <taxon>Panicoideae</taxon>
        <taxon>Andropogonodae</taxon>
        <taxon>Paspaleae</taxon>
        <taxon>Paspalinae</taxon>
        <taxon>Paspalum</taxon>
    </lineage>
</organism>
<feature type="compositionally biased region" description="Basic residues" evidence="5">
    <location>
        <begin position="10"/>
        <end position="20"/>
    </location>
</feature>
<feature type="region of interest" description="Disordered" evidence="5">
    <location>
        <begin position="599"/>
        <end position="634"/>
    </location>
</feature>
<dbReference type="InterPro" id="IPR012337">
    <property type="entry name" value="RNaseH-like_sf"/>
</dbReference>
<feature type="region of interest" description="Disordered" evidence="5">
    <location>
        <begin position="1"/>
        <end position="20"/>
    </location>
</feature>
<dbReference type="Pfam" id="PF07727">
    <property type="entry name" value="RVT_2"/>
    <property type="match status" value="1"/>
</dbReference>
<feature type="domain" description="Integrase catalytic" evidence="6">
    <location>
        <begin position="285"/>
        <end position="451"/>
    </location>
</feature>
<dbReference type="InterPro" id="IPR001584">
    <property type="entry name" value="Integrase_cat-core"/>
</dbReference>
<dbReference type="GO" id="GO:0006508">
    <property type="term" value="P:proteolysis"/>
    <property type="evidence" value="ECO:0007669"/>
    <property type="project" value="UniProtKB-KW"/>
</dbReference>
<feature type="compositionally biased region" description="Polar residues" evidence="5">
    <location>
        <begin position="557"/>
        <end position="571"/>
    </location>
</feature>
<proteinExistence type="predicted"/>
<dbReference type="GO" id="GO:0015074">
    <property type="term" value="P:DNA integration"/>
    <property type="evidence" value="ECO:0007669"/>
    <property type="project" value="InterPro"/>
</dbReference>
<dbReference type="InterPro" id="IPR025724">
    <property type="entry name" value="GAG-pre-integrase_dom"/>
</dbReference>
<dbReference type="CDD" id="cd09272">
    <property type="entry name" value="RNase_HI_RT_Ty1"/>
    <property type="match status" value="1"/>
</dbReference>
<sequence>MMSSDDEKKNKKKAPKQFKKKFFKKKGKAYIGEWMTDEGTSSNSLDSSDDEGEVIAGLAIATTTTPTPASPNSSSTSHPCLMAKGDKVNYKTGGSHWVMDSGCTQHMTGDFRMFTSLSGNVKEYDKITFGDNSKGKVEGLGKIEISIEYSISNVLLVDSLNFNLLSVGQLCDLGFQCLFKPNKMIASKIDGGEEVFNGFRHNNLYFVDFNSKKANLQACLFSKNSIGWLWHRRLAHVGMSILKKVMKKDLVRGLNDITFEKDKLCSACQAGKQVANTHPGKTFMSTSRPIELLHMDLFGPTTYTSIGGNNYGFVIVDDFSRYTWVYFLEDKTEVAHVFSKFAKRAQNEFNTSIVKIRCDNGKEFDNTSIEEYCDEVGIKHEFSAIYTPQQNGVVERKNRTLITLARSMLDEYGTSEKFWAEAINTACYASNRLYPHRLLDKTPYELLNGRKPNISYFRVFECKCYIYKKRQHLGKFQRRCDICFLLGYSSKSKAYRVFNNATGMVEETYDVEFDESNGSQGAHVDVVDIDEEPLVEAMKNMPIGDIKSKEDEDEVQTIDQPSSSMAPQNGSEQDKILPNEDVHVPQEQIDEQVQDVGTPVQAPQVAPQRRSQLTSGHPKELIIGSPTRGVTTRSRNNAAFVQAYSFVSSIEPTTIDQALSDPDWVNAMHEELNNFTRNEVWTLEAKPKDARVIGTKWVFRNKQHCEKQGKACGKMIFSRIDFGETFAPVARLEAIRFLLAYASHHDMKLYQMDVKSTFFNGYINELVYVEQPPGFEDPNHPDYVYRLSKALYGLKQAPRAWYERLRDFLIEKGFTIGRVDTTLFTEKMDNELFICQVYVDDIIFGSTNEEYCKGFGKMMAKEFEMSMIGELTFFLGFQIKQVRDGTFIYQEKYTRDLLKRFKMDDCKPIETPMATNTKLDPDESGIKVDQTLYRSMIGSLLYLCASRPDIMFSVCLCARFQADPKESHLTVVKRILRYLKHTPSIGLWYPKGASFELLGYTYSDFARCRVERKSTSGGCYLLGRSLVSWSCKKQNCVSLSTAEAEYIAAGSSCAQLLYMKQTLKDYGVELSRIPLLCDNESALTNNPVQHSRTKHIDICHHFIRDHVAKGDILLRNVGTKEQLANIFTKPLDESNFCRLRGELNVLDARTI</sequence>
<dbReference type="InterPro" id="IPR043502">
    <property type="entry name" value="DNA/RNA_pol_sf"/>
</dbReference>